<sequence length="234" mass="27275">MTYLVITLEGREICRALIKKESMEDSCSKENANASDIDGDCIFSGPSKTFNPEKIVREKKSRLNYELFDKEVPKLKHKKSSVQKRQSNKAEITIDKEKVEWLKFSRDYSFLLSDNDELHGSGVKLNPWIVKNVSKSCDSMPKKKSEVSRREAATPKPKVLSSKPWSKESRFKNSGRSNFEGHVRKRKQVIYEDEDDDDDQAIDTHKEDTRRTPGLLRKKIVEQEKRETKKRKMY</sequence>
<proteinExistence type="predicted"/>
<feature type="compositionally biased region" description="Acidic residues" evidence="1">
    <location>
        <begin position="191"/>
        <end position="201"/>
    </location>
</feature>
<feature type="region of interest" description="Disordered" evidence="1">
    <location>
        <begin position="136"/>
        <end position="234"/>
    </location>
</feature>
<keyword evidence="3" id="KW-1185">Reference proteome</keyword>
<dbReference type="Proteomes" id="UP000834106">
    <property type="component" value="Chromosome 1"/>
</dbReference>
<dbReference type="EMBL" id="OU503036">
    <property type="protein sequence ID" value="CAI9752696.1"/>
    <property type="molecule type" value="Genomic_DNA"/>
</dbReference>
<feature type="compositionally biased region" description="Basic and acidic residues" evidence="1">
    <location>
        <begin position="140"/>
        <end position="153"/>
    </location>
</feature>
<name>A0AAD2DIK2_9LAMI</name>
<protein>
    <submittedName>
        <fullName evidence="2">Uncharacterized protein</fullName>
    </submittedName>
</protein>
<dbReference type="AlphaFoldDB" id="A0AAD2DIK2"/>
<accession>A0AAD2DIK2</accession>
<evidence type="ECO:0000313" key="3">
    <source>
        <dbReference type="Proteomes" id="UP000834106"/>
    </source>
</evidence>
<gene>
    <name evidence="2" type="ORF">FPE_LOCUS127</name>
</gene>
<organism evidence="2 3">
    <name type="scientific">Fraxinus pennsylvanica</name>
    <dbReference type="NCBI Taxonomy" id="56036"/>
    <lineage>
        <taxon>Eukaryota</taxon>
        <taxon>Viridiplantae</taxon>
        <taxon>Streptophyta</taxon>
        <taxon>Embryophyta</taxon>
        <taxon>Tracheophyta</taxon>
        <taxon>Spermatophyta</taxon>
        <taxon>Magnoliopsida</taxon>
        <taxon>eudicotyledons</taxon>
        <taxon>Gunneridae</taxon>
        <taxon>Pentapetalae</taxon>
        <taxon>asterids</taxon>
        <taxon>lamiids</taxon>
        <taxon>Lamiales</taxon>
        <taxon>Oleaceae</taxon>
        <taxon>Oleeae</taxon>
        <taxon>Fraxinus</taxon>
    </lineage>
</organism>
<evidence type="ECO:0000256" key="1">
    <source>
        <dbReference type="SAM" id="MobiDB-lite"/>
    </source>
</evidence>
<reference evidence="2" key="1">
    <citation type="submission" date="2023-05" db="EMBL/GenBank/DDBJ databases">
        <authorList>
            <person name="Huff M."/>
        </authorList>
    </citation>
    <scope>NUCLEOTIDE SEQUENCE</scope>
</reference>
<evidence type="ECO:0000313" key="2">
    <source>
        <dbReference type="EMBL" id="CAI9752696.1"/>
    </source>
</evidence>
<feature type="compositionally biased region" description="Basic and acidic residues" evidence="1">
    <location>
        <begin position="202"/>
        <end position="211"/>
    </location>
</feature>